<organism evidence="1">
    <name type="scientific">hydrothermal vent metagenome</name>
    <dbReference type="NCBI Taxonomy" id="652676"/>
    <lineage>
        <taxon>unclassified sequences</taxon>
        <taxon>metagenomes</taxon>
        <taxon>ecological metagenomes</taxon>
    </lineage>
</organism>
<dbReference type="EMBL" id="FPHL01000002">
    <property type="protein sequence ID" value="SFV52782.1"/>
    <property type="molecule type" value="Genomic_DNA"/>
</dbReference>
<accession>A0A1W1BGW9</accession>
<sequence length="46" mass="5254">MDPKEQASSGHSRFEWGLPQVMQLVGRHVATFQKYPRKDIGLMAKP</sequence>
<proteinExistence type="predicted"/>
<protein>
    <submittedName>
        <fullName evidence="1">Uncharacterized protein</fullName>
    </submittedName>
</protein>
<dbReference type="AlphaFoldDB" id="A0A1W1BGW9"/>
<reference evidence="1" key="1">
    <citation type="submission" date="2016-10" db="EMBL/GenBank/DDBJ databases">
        <authorList>
            <person name="de Groot N.N."/>
        </authorList>
    </citation>
    <scope>NUCLEOTIDE SEQUENCE</scope>
</reference>
<evidence type="ECO:0000313" key="1">
    <source>
        <dbReference type="EMBL" id="SFV52782.1"/>
    </source>
</evidence>
<name>A0A1W1BGW9_9ZZZZ</name>
<gene>
    <name evidence="1" type="ORF">MNB_SV-10-1197</name>
</gene>